<dbReference type="EMBL" id="VOQQ01000001">
    <property type="protein sequence ID" value="TXC62530.1"/>
    <property type="molecule type" value="Genomic_DNA"/>
</dbReference>
<evidence type="ECO:0000256" key="1">
    <source>
        <dbReference type="SAM" id="SignalP"/>
    </source>
</evidence>
<accession>A0A5C6TQS1</accession>
<feature type="signal peptide" evidence="1">
    <location>
        <begin position="1"/>
        <end position="24"/>
    </location>
</feature>
<dbReference type="RefSeq" id="WP_147041918.1">
    <property type="nucleotide sequence ID" value="NZ_BAABIR010000001.1"/>
</dbReference>
<dbReference type="OrthoDB" id="7507076at2"/>
<reference evidence="2 3" key="1">
    <citation type="journal article" date="2015" name="J. Microbiol.">
        <title>Sphingosinicella ginsenosidimutans sp. nov., with ginsenoside converting activity.</title>
        <authorList>
            <person name="Kim J.K."/>
            <person name="Kang M.S."/>
            <person name="Park S.C."/>
            <person name="Kim K.M."/>
            <person name="Choi K."/>
            <person name="Yoon M.H."/>
            <person name="Im W.T."/>
        </authorList>
    </citation>
    <scope>NUCLEOTIDE SEQUENCE [LARGE SCALE GENOMIC DNA]</scope>
    <source>
        <strain evidence="2 3">BS-11</strain>
    </source>
</reference>
<sequence>MRTQRVLVTVALVALAAVAGPAASADRTARHGAAAQMRGVDDPRAFVAQMYDAYVHGGEDRPPPDPAYAYSPRLAALFAAYQRWEDAHPDTVGAIDFDWWTNAQDWQISQVSLVVRPEDGPGRRTVTARFHNGDRQDSTRFEFVLIDGRWFLDDAINGTGHGESGWTLSALLRERE</sequence>
<feature type="chain" id="PRO_5023105396" description="DUF3828 domain-containing protein" evidence="1">
    <location>
        <begin position="25"/>
        <end position="176"/>
    </location>
</feature>
<proteinExistence type="predicted"/>
<evidence type="ECO:0008006" key="4">
    <source>
        <dbReference type="Google" id="ProtNLM"/>
    </source>
</evidence>
<keyword evidence="3" id="KW-1185">Reference proteome</keyword>
<keyword evidence="1" id="KW-0732">Signal</keyword>
<comment type="caution">
    <text evidence="2">The sequence shown here is derived from an EMBL/GenBank/DDBJ whole genome shotgun (WGS) entry which is preliminary data.</text>
</comment>
<name>A0A5C6TQS1_9SPHN</name>
<dbReference type="Proteomes" id="UP000321249">
    <property type="component" value="Unassembled WGS sequence"/>
</dbReference>
<dbReference type="AlphaFoldDB" id="A0A5C6TQS1"/>
<evidence type="ECO:0000313" key="3">
    <source>
        <dbReference type="Proteomes" id="UP000321249"/>
    </source>
</evidence>
<gene>
    <name evidence="2" type="ORF">FRZ32_01965</name>
</gene>
<evidence type="ECO:0000313" key="2">
    <source>
        <dbReference type="EMBL" id="TXC62530.1"/>
    </source>
</evidence>
<protein>
    <recommendedName>
        <fullName evidence="4">DUF3828 domain-containing protein</fullName>
    </recommendedName>
</protein>
<organism evidence="2 3">
    <name type="scientific">Allosphingosinicella ginsenosidimutans</name>
    <dbReference type="NCBI Taxonomy" id="1176539"/>
    <lineage>
        <taxon>Bacteria</taxon>
        <taxon>Pseudomonadati</taxon>
        <taxon>Pseudomonadota</taxon>
        <taxon>Alphaproteobacteria</taxon>
        <taxon>Sphingomonadales</taxon>
        <taxon>Sphingomonadaceae</taxon>
        <taxon>Allosphingosinicella</taxon>
    </lineage>
</organism>